<dbReference type="PANTHER" id="PTHR32089:SF119">
    <property type="entry name" value="METHYL-ACCEPTING CHEMOTAXIS PROTEIN CTPL"/>
    <property type="match status" value="1"/>
</dbReference>
<comment type="subcellular location">
    <subcellularLocation>
        <location evidence="1">Membrane</location>
        <topology evidence="1">Multi-pass membrane protein</topology>
    </subcellularLocation>
</comment>
<keyword evidence="8" id="KW-0175">Coiled coil</keyword>
<dbReference type="Proteomes" id="UP000199496">
    <property type="component" value="Unassembled WGS sequence"/>
</dbReference>
<dbReference type="SUPFAM" id="SSF58104">
    <property type="entry name" value="Methyl-accepting chemotaxis protein (MCP) signaling domain"/>
    <property type="match status" value="1"/>
</dbReference>
<accession>A0A1H9GIU5</accession>
<dbReference type="InterPro" id="IPR003660">
    <property type="entry name" value="HAMP_dom"/>
</dbReference>
<keyword evidence="3 9" id="KW-1133">Transmembrane helix</keyword>
<dbReference type="GO" id="GO:0007165">
    <property type="term" value="P:signal transduction"/>
    <property type="evidence" value="ECO:0007669"/>
    <property type="project" value="UniProtKB-KW"/>
</dbReference>
<evidence type="ECO:0000259" key="10">
    <source>
        <dbReference type="PROSITE" id="PS50111"/>
    </source>
</evidence>
<dbReference type="PROSITE" id="PS50885">
    <property type="entry name" value="HAMP"/>
    <property type="match status" value="1"/>
</dbReference>
<protein>
    <submittedName>
        <fullName evidence="12">Methyl-accepting chemotaxis protein</fullName>
    </submittedName>
</protein>
<evidence type="ECO:0000313" key="12">
    <source>
        <dbReference type="EMBL" id="SEQ50032.1"/>
    </source>
</evidence>
<comment type="similarity">
    <text evidence="6">Belongs to the methyl-accepting chemotaxis (MCP) protein family.</text>
</comment>
<gene>
    <name evidence="12" type="ORF">SAMN05421693_1385</name>
</gene>
<dbReference type="PROSITE" id="PS50111">
    <property type="entry name" value="CHEMOTAXIS_TRANSDUC_2"/>
    <property type="match status" value="1"/>
</dbReference>
<dbReference type="PRINTS" id="PR00260">
    <property type="entry name" value="CHEMTRNSDUCR"/>
</dbReference>
<dbReference type="EMBL" id="FOFO01000038">
    <property type="protein sequence ID" value="SEQ50032.1"/>
    <property type="molecule type" value="Genomic_DNA"/>
</dbReference>
<dbReference type="PANTHER" id="PTHR32089">
    <property type="entry name" value="METHYL-ACCEPTING CHEMOTAXIS PROTEIN MCPB"/>
    <property type="match status" value="1"/>
</dbReference>
<reference evidence="12 13" key="1">
    <citation type="submission" date="2016-10" db="EMBL/GenBank/DDBJ databases">
        <authorList>
            <person name="de Groot N.N."/>
        </authorList>
    </citation>
    <scope>NUCLEOTIDE SEQUENCE [LARGE SCALE GENOMIC DNA]</scope>
    <source>
        <strain evidence="12 13">B7-7</strain>
    </source>
</reference>
<dbReference type="SMART" id="SM00283">
    <property type="entry name" value="MA"/>
    <property type="match status" value="1"/>
</dbReference>
<keyword evidence="4 9" id="KW-0472">Membrane</keyword>
<feature type="domain" description="Methyl-accepting transducer" evidence="10">
    <location>
        <begin position="127"/>
        <end position="363"/>
    </location>
</feature>
<dbReference type="CDD" id="cd06225">
    <property type="entry name" value="HAMP"/>
    <property type="match status" value="1"/>
</dbReference>
<evidence type="ECO:0000256" key="7">
    <source>
        <dbReference type="PROSITE-ProRule" id="PRU00284"/>
    </source>
</evidence>
<evidence type="ECO:0000256" key="2">
    <source>
        <dbReference type="ARBA" id="ARBA00022692"/>
    </source>
</evidence>
<sequence>MFLNFKLDEAADSVWTYVLSLPMETVMADLRTLHRDLQEQRHADTLGMVLMGCFMAGLGLLAAWLLGRRIAEPLREMVSMLDDIARGEGDLTRRLQVERRDELGAMAAGFNAFLEKLQTMIQAVVVSVRHVGDAAGDNARIAVETDEAVQRQQSEIDQVATAMNEMTATAHDVAGNAAHAAEAARNARQTAGLGRALVKDTVGAVGKLSTEMSGAVEVIESLSRDSENITAILVAIRGIAEQTNLLALNAAIEAARAGEQGRGFAVVADEVRNLAQKTQQSTGEIQTMIELLQQGSRNAVAVMADSRERVEGTVRQAAEAAEALERIDQAIIAINDLNAQIASAAEEQSAVAEEINRNVVNIGDMARRVAEGAEQTRTGSEQLAREAEEQQRLVKQFKVS</sequence>
<dbReference type="InterPro" id="IPR004090">
    <property type="entry name" value="Chemotax_Me-accpt_rcpt"/>
</dbReference>
<dbReference type="STRING" id="867345.SAMN05421693_1385"/>
<evidence type="ECO:0000256" key="8">
    <source>
        <dbReference type="SAM" id="Coils"/>
    </source>
</evidence>
<keyword evidence="5 7" id="KW-0807">Transducer</keyword>
<organism evidence="12 13">
    <name type="scientific">Ectothiorhodospira magna</name>
    <dbReference type="NCBI Taxonomy" id="867345"/>
    <lineage>
        <taxon>Bacteria</taxon>
        <taxon>Pseudomonadati</taxon>
        <taxon>Pseudomonadota</taxon>
        <taxon>Gammaproteobacteria</taxon>
        <taxon>Chromatiales</taxon>
        <taxon>Ectothiorhodospiraceae</taxon>
        <taxon>Ectothiorhodospira</taxon>
    </lineage>
</organism>
<dbReference type="GO" id="GO:0006935">
    <property type="term" value="P:chemotaxis"/>
    <property type="evidence" value="ECO:0007669"/>
    <property type="project" value="InterPro"/>
</dbReference>
<evidence type="ECO:0000256" key="6">
    <source>
        <dbReference type="ARBA" id="ARBA00029447"/>
    </source>
</evidence>
<dbReference type="Gene3D" id="1.10.287.950">
    <property type="entry name" value="Methyl-accepting chemotaxis protein"/>
    <property type="match status" value="1"/>
</dbReference>
<dbReference type="Pfam" id="PF00672">
    <property type="entry name" value="HAMP"/>
    <property type="match status" value="1"/>
</dbReference>
<feature type="coiled-coil region" evidence="8">
    <location>
        <begin position="307"/>
        <end position="390"/>
    </location>
</feature>
<dbReference type="RefSeq" id="WP_202906273.1">
    <property type="nucleotide sequence ID" value="NZ_FOFO01000038.1"/>
</dbReference>
<dbReference type="InterPro" id="IPR004089">
    <property type="entry name" value="MCPsignal_dom"/>
</dbReference>
<evidence type="ECO:0000256" key="9">
    <source>
        <dbReference type="SAM" id="Phobius"/>
    </source>
</evidence>
<dbReference type="SMART" id="SM00304">
    <property type="entry name" value="HAMP"/>
    <property type="match status" value="1"/>
</dbReference>
<proteinExistence type="inferred from homology"/>
<dbReference type="FunFam" id="1.10.287.950:FF:000001">
    <property type="entry name" value="Methyl-accepting chemotaxis sensory transducer"/>
    <property type="match status" value="1"/>
</dbReference>
<evidence type="ECO:0000313" key="13">
    <source>
        <dbReference type="Proteomes" id="UP000199496"/>
    </source>
</evidence>
<feature type="domain" description="HAMP" evidence="11">
    <location>
        <begin position="68"/>
        <end position="122"/>
    </location>
</feature>
<dbReference type="Pfam" id="PF00015">
    <property type="entry name" value="MCPsignal"/>
    <property type="match status" value="1"/>
</dbReference>
<evidence type="ECO:0000256" key="1">
    <source>
        <dbReference type="ARBA" id="ARBA00004141"/>
    </source>
</evidence>
<keyword evidence="13" id="KW-1185">Reference proteome</keyword>
<evidence type="ECO:0000256" key="3">
    <source>
        <dbReference type="ARBA" id="ARBA00022989"/>
    </source>
</evidence>
<dbReference type="AlphaFoldDB" id="A0A1H9GIU5"/>
<dbReference type="GO" id="GO:0016020">
    <property type="term" value="C:membrane"/>
    <property type="evidence" value="ECO:0007669"/>
    <property type="project" value="UniProtKB-SubCell"/>
</dbReference>
<feature type="transmembrane region" description="Helical" evidence="9">
    <location>
        <begin position="46"/>
        <end position="67"/>
    </location>
</feature>
<evidence type="ECO:0000256" key="4">
    <source>
        <dbReference type="ARBA" id="ARBA00023136"/>
    </source>
</evidence>
<evidence type="ECO:0000256" key="5">
    <source>
        <dbReference type="ARBA" id="ARBA00023224"/>
    </source>
</evidence>
<keyword evidence="2 9" id="KW-0812">Transmembrane</keyword>
<name>A0A1H9GIU5_9GAMM</name>
<dbReference type="GO" id="GO:0004888">
    <property type="term" value="F:transmembrane signaling receptor activity"/>
    <property type="evidence" value="ECO:0007669"/>
    <property type="project" value="InterPro"/>
</dbReference>
<evidence type="ECO:0000259" key="11">
    <source>
        <dbReference type="PROSITE" id="PS50885"/>
    </source>
</evidence>